<evidence type="ECO:0000313" key="3">
    <source>
        <dbReference type="EMBL" id="PSR33892.1"/>
    </source>
</evidence>
<comment type="caution">
    <text evidence="3">The sequence shown here is derived from an EMBL/GenBank/DDBJ whole genome shotgun (WGS) entry which is preliminary data.</text>
</comment>
<reference evidence="3 4" key="1">
    <citation type="journal article" date="2014" name="BMC Genomics">
        <title>Comparison of environmental and isolate Sulfobacillus genomes reveals diverse carbon, sulfur, nitrogen, and hydrogen metabolisms.</title>
        <authorList>
            <person name="Justice N.B."/>
            <person name="Norman A."/>
            <person name="Brown C.T."/>
            <person name="Singh A."/>
            <person name="Thomas B.C."/>
            <person name="Banfield J.F."/>
        </authorList>
    </citation>
    <scope>NUCLEOTIDE SEQUENCE [LARGE SCALE GENOMIC DNA]</scope>
    <source>
        <strain evidence="3">AMDSBA4</strain>
    </source>
</reference>
<dbReference type="PROSITE" id="PS50965">
    <property type="entry name" value="NERD"/>
    <property type="match status" value="1"/>
</dbReference>
<dbReference type="EMBL" id="PXYW01000015">
    <property type="protein sequence ID" value="PSR33892.1"/>
    <property type="molecule type" value="Genomic_DNA"/>
</dbReference>
<dbReference type="Proteomes" id="UP000242972">
    <property type="component" value="Unassembled WGS sequence"/>
</dbReference>
<feature type="domain" description="NERD" evidence="2">
    <location>
        <begin position="69"/>
        <end position="184"/>
    </location>
</feature>
<dbReference type="InterPro" id="IPR011528">
    <property type="entry name" value="NERD"/>
</dbReference>
<sequence>MEVAIVARVFTQSDEHKRAFLQKIVDQEVAREQGVRDRVDAATPKFLHWVLKPLATTIVRAKQRQYNEKGDRGEFSVGLHLWARLPNEWTVINDVVLEYRLREYTQLDHIVIGPAGIFLIETKAWHGAVLLKQDQCFRKEANKWVKTGSPIQQNKIHQRRFRQWYNCHGLHRPLPPIEPVVVFTQSTWLRVDQCSIPVLTPKQTTAYLNGASGHHLSEESIDSIVEKILTATPLHVTAKSEQPQQPLRDSATRPPSGHRFGAAQILQGTNQHGRKYVRIRGTQESAKKVWEQYGKPGQLSRDRFDEGVFFFYYD</sequence>
<evidence type="ECO:0000259" key="2">
    <source>
        <dbReference type="PROSITE" id="PS50965"/>
    </source>
</evidence>
<dbReference type="Pfam" id="PF08378">
    <property type="entry name" value="NERD"/>
    <property type="match status" value="1"/>
</dbReference>
<organism evidence="3 4">
    <name type="scientific">Sulfobacillus benefaciens</name>
    <dbReference type="NCBI Taxonomy" id="453960"/>
    <lineage>
        <taxon>Bacteria</taxon>
        <taxon>Bacillati</taxon>
        <taxon>Bacillota</taxon>
        <taxon>Clostridia</taxon>
        <taxon>Eubacteriales</taxon>
        <taxon>Clostridiales Family XVII. Incertae Sedis</taxon>
        <taxon>Sulfobacillus</taxon>
    </lineage>
</organism>
<name>A0A2T2XHH8_9FIRM</name>
<dbReference type="AlphaFoldDB" id="A0A2T2XHH8"/>
<accession>A0A2T2XHH8</accession>
<gene>
    <name evidence="3" type="ORF">C7B46_07830</name>
</gene>
<evidence type="ECO:0000313" key="4">
    <source>
        <dbReference type="Proteomes" id="UP000242972"/>
    </source>
</evidence>
<protein>
    <recommendedName>
        <fullName evidence="2">NERD domain-containing protein</fullName>
    </recommendedName>
</protein>
<proteinExistence type="predicted"/>
<evidence type="ECO:0000256" key="1">
    <source>
        <dbReference type="SAM" id="MobiDB-lite"/>
    </source>
</evidence>
<feature type="region of interest" description="Disordered" evidence="1">
    <location>
        <begin position="236"/>
        <end position="260"/>
    </location>
</feature>